<dbReference type="PANTHER" id="PTHR48224">
    <property type="entry name" value="DEFENSIN-LIKE PROTEIN 270-RELATED"/>
    <property type="match status" value="1"/>
</dbReference>
<keyword evidence="2" id="KW-0929">Antimicrobial</keyword>
<evidence type="ECO:0000256" key="2">
    <source>
        <dbReference type="ARBA" id="ARBA00022529"/>
    </source>
</evidence>
<name>A0A8T1XI56_9BRAS</name>
<gene>
    <name evidence="7" type="ORF">ISN45_Aa08g014590</name>
</gene>
<dbReference type="Pfam" id="PF25052">
    <property type="entry name" value="AtDEF-like"/>
    <property type="match status" value="1"/>
</dbReference>
<dbReference type="InterPro" id="IPR010851">
    <property type="entry name" value="DEFL"/>
</dbReference>
<feature type="chain" id="PRO_5035826766" evidence="6">
    <location>
        <begin position="25"/>
        <end position="74"/>
    </location>
</feature>
<keyword evidence="8" id="KW-1185">Reference proteome</keyword>
<dbReference type="GO" id="GO:0050832">
    <property type="term" value="P:defense response to fungus"/>
    <property type="evidence" value="ECO:0007669"/>
    <property type="project" value="UniProtKB-KW"/>
</dbReference>
<dbReference type="Proteomes" id="UP000694240">
    <property type="component" value="Chromosome 13"/>
</dbReference>
<comment type="caution">
    <text evidence="7">The sequence shown here is derived from an EMBL/GenBank/DDBJ whole genome shotgun (WGS) entry which is preliminary data.</text>
</comment>
<dbReference type="AlphaFoldDB" id="A0A8T1XI56"/>
<organism evidence="7 8">
    <name type="scientific">Arabidopsis thaliana x Arabidopsis arenosa</name>
    <dbReference type="NCBI Taxonomy" id="1240361"/>
    <lineage>
        <taxon>Eukaryota</taxon>
        <taxon>Viridiplantae</taxon>
        <taxon>Streptophyta</taxon>
        <taxon>Embryophyta</taxon>
        <taxon>Tracheophyta</taxon>
        <taxon>Spermatophyta</taxon>
        <taxon>Magnoliopsida</taxon>
        <taxon>eudicotyledons</taxon>
        <taxon>Gunneridae</taxon>
        <taxon>Pentapetalae</taxon>
        <taxon>rosids</taxon>
        <taxon>malvids</taxon>
        <taxon>Brassicales</taxon>
        <taxon>Brassicaceae</taxon>
        <taxon>Camelineae</taxon>
        <taxon>Arabidopsis</taxon>
    </lineage>
</organism>
<keyword evidence="3" id="KW-0295">Fungicide</keyword>
<accession>A0A8T1XI56</accession>
<evidence type="ECO:0000256" key="1">
    <source>
        <dbReference type="ARBA" id="ARBA00006722"/>
    </source>
</evidence>
<keyword evidence="6" id="KW-0732">Signal</keyword>
<evidence type="ECO:0000256" key="6">
    <source>
        <dbReference type="SAM" id="SignalP"/>
    </source>
</evidence>
<evidence type="ECO:0000256" key="4">
    <source>
        <dbReference type="ARBA" id="ARBA00022821"/>
    </source>
</evidence>
<evidence type="ECO:0000313" key="7">
    <source>
        <dbReference type="EMBL" id="KAG7533862.1"/>
    </source>
</evidence>
<evidence type="ECO:0000256" key="3">
    <source>
        <dbReference type="ARBA" id="ARBA00022577"/>
    </source>
</evidence>
<protein>
    <submittedName>
        <fullName evidence="7">Uncharacterized protein</fullName>
    </submittedName>
</protein>
<comment type="similarity">
    <text evidence="1">Belongs to the DEFL family.</text>
</comment>
<dbReference type="EMBL" id="JAEFBK010000013">
    <property type="protein sequence ID" value="KAG7533862.1"/>
    <property type="molecule type" value="Genomic_DNA"/>
</dbReference>
<dbReference type="PANTHER" id="PTHR48224:SF1">
    <property type="entry name" value="DEFENSIN-LIKE PROTEIN 270"/>
    <property type="match status" value="1"/>
</dbReference>
<reference evidence="7 8" key="1">
    <citation type="submission" date="2020-12" db="EMBL/GenBank/DDBJ databases">
        <title>Concerted genomic and epigenomic changes stabilize Arabidopsis allopolyploids.</title>
        <authorList>
            <person name="Chen Z."/>
        </authorList>
    </citation>
    <scope>NUCLEOTIDE SEQUENCE [LARGE SCALE GENOMIC DNA]</scope>
    <source>
        <strain evidence="7">Allo738</strain>
        <tissue evidence="7">Leaf</tissue>
    </source>
</reference>
<keyword evidence="5" id="KW-1015">Disulfide bond</keyword>
<dbReference type="GO" id="GO:0031640">
    <property type="term" value="P:killing of cells of another organism"/>
    <property type="evidence" value="ECO:0007669"/>
    <property type="project" value="UniProtKB-KW"/>
</dbReference>
<feature type="signal peptide" evidence="6">
    <location>
        <begin position="1"/>
        <end position="24"/>
    </location>
</feature>
<evidence type="ECO:0000313" key="8">
    <source>
        <dbReference type="Proteomes" id="UP000694240"/>
    </source>
</evidence>
<sequence length="74" mass="8177">MMSSKFQFVALLLIIISLVVNVQSTRIMDDSSDCVFKGPCQRRSDCYSRCGLKPPSRAALCQPMGLQGRVCCCL</sequence>
<proteinExistence type="inferred from homology"/>
<evidence type="ECO:0000256" key="5">
    <source>
        <dbReference type="ARBA" id="ARBA00023157"/>
    </source>
</evidence>
<keyword evidence="4" id="KW-0611">Plant defense</keyword>